<dbReference type="PANTHER" id="PTHR30547:SF0">
    <property type="entry name" value="BLR8175 PROTEIN"/>
    <property type="match status" value="1"/>
</dbReference>
<evidence type="ECO:0000259" key="1">
    <source>
        <dbReference type="Pfam" id="PF06250"/>
    </source>
</evidence>
<dbReference type="AlphaFoldDB" id="A0A173VQP4"/>
<dbReference type="Proteomes" id="UP000095453">
    <property type="component" value="Unassembled WGS sequence"/>
</dbReference>
<dbReference type="EMBL" id="CYXX01000040">
    <property type="protein sequence ID" value="CUN29829.1"/>
    <property type="molecule type" value="Genomic_DNA"/>
</dbReference>
<organism evidence="2 3">
    <name type="scientific">Roseburia inulinivorans</name>
    <dbReference type="NCBI Taxonomy" id="360807"/>
    <lineage>
        <taxon>Bacteria</taxon>
        <taxon>Bacillati</taxon>
        <taxon>Bacillota</taxon>
        <taxon>Clostridia</taxon>
        <taxon>Lachnospirales</taxon>
        <taxon>Lachnospiraceae</taxon>
        <taxon>Roseburia</taxon>
    </lineage>
</organism>
<evidence type="ECO:0000313" key="3">
    <source>
        <dbReference type="Proteomes" id="UP000095453"/>
    </source>
</evidence>
<accession>A0A173VQP4</accession>
<feature type="domain" description="YhcG PDDEXK nuclease" evidence="1">
    <location>
        <begin position="2"/>
        <end position="59"/>
    </location>
</feature>
<dbReference type="PANTHER" id="PTHR30547">
    <property type="entry name" value="UNCHARACTERIZED PROTEIN YHCG-RELATED"/>
    <property type="match status" value="1"/>
</dbReference>
<dbReference type="Pfam" id="PF06250">
    <property type="entry name" value="YhcG_C"/>
    <property type="match status" value="1"/>
</dbReference>
<gene>
    <name evidence="2" type="ORF">ERS852444_03370</name>
</gene>
<reference evidence="2 3" key="1">
    <citation type="submission" date="2015-09" db="EMBL/GenBank/DDBJ databases">
        <authorList>
            <consortium name="Pathogen Informatics"/>
        </authorList>
    </citation>
    <scope>NUCLEOTIDE SEQUENCE [LARGE SCALE GENOMIC DNA]</scope>
    <source>
        <strain evidence="2 3">2789STDY5608887</strain>
    </source>
</reference>
<protein>
    <submittedName>
        <fullName evidence="2">Uncharacterized conserved protein</fullName>
    </submittedName>
</protein>
<sequence>MAVNHQMKTKADNPTLGLLICKDMDKVEAQYALESTSQPLGISSYELSKLIPEEFKGRMPTIEEIETELNE</sequence>
<proteinExistence type="predicted"/>
<dbReference type="InterPro" id="IPR009362">
    <property type="entry name" value="YhcG_C"/>
</dbReference>
<name>A0A173VQP4_9FIRM</name>
<dbReference type="InterPro" id="IPR053148">
    <property type="entry name" value="PD-DEXK-like_domain"/>
</dbReference>
<evidence type="ECO:0000313" key="2">
    <source>
        <dbReference type="EMBL" id="CUN29829.1"/>
    </source>
</evidence>